<dbReference type="InterPro" id="IPR036271">
    <property type="entry name" value="Tet_transcr_reg_TetR-rel_C_sf"/>
</dbReference>
<proteinExistence type="predicted"/>
<protein>
    <submittedName>
        <fullName evidence="7">TetR family transcriptional regulator C-terminal domain-containing protein</fullName>
    </submittedName>
</protein>
<accession>A0ABU7MEE6</accession>
<dbReference type="RefSeq" id="WP_330433212.1">
    <property type="nucleotide sequence ID" value="NZ_JAZDUF010000004.1"/>
</dbReference>
<dbReference type="PANTHER" id="PTHR47506:SF6">
    <property type="entry name" value="HTH-TYPE TRANSCRIPTIONAL REPRESSOR NEMR"/>
    <property type="match status" value="1"/>
</dbReference>
<name>A0ABU7MEE6_9ACTN</name>
<keyword evidence="3 5" id="KW-0238">DNA-binding</keyword>
<sequence length="194" mass="21277">MPKLIDHAQRRIEIAEALWRVVSRDGVAAASVRDVAAEAGISAGSLRHVFATKEELLAFSMELIYERVAARVRTHATKRDPLRRAEAVLAEVLPLDDNRRIEMHVNLALVTEAAAHPALARAGVQAHEGLRELCRGVLADLADHGLVAASRDLDAESMHLHALVDGLAVHLLLGHNDRPTRVRRLIVDHLASLR</sequence>
<gene>
    <name evidence="7" type="ORF">VZC37_14090</name>
</gene>
<dbReference type="EMBL" id="JAZDUF010000004">
    <property type="protein sequence ID" value="MEE3851472.1"/>
    <property type="molecule type" value="Genomic_DNA"/>
</dbReference>
<dbReference type="SUPFAM" id="SSF48498">
    <property type="entry name" value="Tetracyclin repressor-like, C-terminal domain"/>
    <property type="match status" value="1"/>
</dbReference>
<feature type="domain" description="HTH tetR-type" evidence="6">
    <location>
        <begin position="8"/>
        <end position="68"/>
    </location>
</feature>
<organism evidence="7 8">
    <name type="scientific">Gordonia sesuvii</name>
    <dbReference type="NCBI Taxonomy" id="3116777"/>
    <lineage>
        <taxon>Bacteria</taxon>
        <taxon>Bacillati</taxon>
        <taxon>Actinomycetota</taxon>
        <taxon>Actinomycetes</taxon>
        <taxon>Mycobacteriales</taxon>
        <taxon>Gordoniaceae</taxon>
        <taxon>Gordonia</taxon>
    </lineage>
</organism>
<dbReference type="PROSITE" id="PS50977">
    <property type="entry name" value="HTH_TETR_2"/>
    <property type="match status" value="1"/>
</dbReference>
<evidence type="ECO:0000256" key="2">
    <source>
        <dbReference type="ARBA" id="ARBA00023015"/>
    </source>
</evidence>
<keyword evidence="2" id="KW-0805">Transcription regulation</keyword>
<dbReference type="InterPro" id="IPR039538">
    <property type="entry name" value="BetI_C"/>
</dbReference>
<reference evidence="7 8" key="1">
    <citation type="submission" date="2024-01" db="EMBL/GenBank/DDBJ databases">
        <title>Draft genome sequence of Gordonia sp. LSe1-13.</title>
        <authorList>
            <person name="Suphannarot A."/>
            <person name="Mingma R."/>
        </authorList>
    </citation>
    <scope>NUCLEOTIDE SEQUENCE [LARGE SCALE GENOMIC DNA]</scope>
    <source>
        <strain evidence="7 8">LSe1-13</strain>
    </source>
</reference>
<dbReference type="Pfam" id="PF00440">
    <property type="entry name" value="TetR_N"/>
    <property type="match status" value="1"/>
</dbReference>
<dbReference type="InterPro" id="IPR001647">
    <property type="entry name" value="HTH_TetR"/>
</dbReference>
<evidence type="ECO:0000256" key="3">
    <source>
        <dbReference type="ARBA" id="ARBA00023125"/>
    </source>
</evidence>
<dbReference type="Proteomes" id="UP001347146">
    <property type="component" value="Unassembled WGS sequence"/>
</dbReference>
<comment type="caution">
    <text evidence="7">The sequence shown here is derived from an EMBL/GenBank/DDBJ whole genome shotgun (WGS) entry which is preliminary data.</text>
</comment>
<dbReference type="SUPFAM" id="SSF46689">
    <property type="entry name" value="Homeodomain-like"/>
    <property type="match status" value="1"/>
</dbReference>
<evidence type="ECO:0000313" key="7">
    <source>
        <dbReference type="EMBL" id="MEE3851472.1"/>
    </source>
</evidence>
<keyword evidence="4" id="KW-0804">Transcription</keyword>
<evidence type="ECO:0000256" key="1">
    <source>
        <dbReference type="ARBA" id="ARBA00022491"/>
    </source>
</evidence>
<feature type="DNA-binding region" description="H-T-H motif" evidence="5">
    <location>
        <begin position="31"/>
        <end position="50"/>
    </location>
</feature>
<evidence type="ECO:0000256" key="5">
    <source>
        <dbReference type="PROSITE-ProRule" id="PRU00335"/>
    </source>
</evidence>
<dbReference type="Pfam" id="PF13977">
    <property type="entry name" value="TetR_C_6"/>
    <property type="match status" value="1"/>
</dbReference>
<keyword evidence="8" id="KW-1185">Reference proteome</keyword>
<evidence type="ECO:0000313" key="8">
    <source>
        <dbReference type="Proteomes" id="UP001347146"/>
    </source>
</evidence>
<dbReference type="Gene3D" id="1.10.357.10">
    <property type="entry name" value="Tetracycline Repressor, domain 2"/>
    <property type="match status" value="1"/>
</dbReference>
<dbReference type="PANTHER" id="PTHR47506">
    <property type="entry name" value="TRANSCRIPTIONAL REGULATORY PROTEIN"/>
    <property type="match status" value="1"/>
</dbReference>
<dbReference type="InterPro" id="IPR009057">
    <property type="entry name" value="Homeodomain-like_sf"/>
</dbReference>
<evidence type="ECO:0000256" key="4">
    <source>
        <dbReference type="ARBA" id="ARBA00023163"/>
    </source>
</evidence>
<evidence type="ECO:0000259" key="6">
    <source>
        <dbReference type="PROSITE" id="PS50977"/>
    </source>
</evidence>
<keyword evidence="1" id="KW-0678">Repressor</keyword>